<feature type="compositionally biased region" description="Low complexity" evidence="1">
    <location>
        <begin position="427"/>
        <end position="440"/>
    </location>
</feature>
<feature type="compositionally biased region" description="Polar residues" evidence="1">
    <location>
        <begin position="318"/>
        <end position="334"/>
    </location>
</feature>
<name>A0A420HCS9_9PEZI</name>
<feature type="region of interest" description="Disordered" evidence="1">
    <location>
        <begin position="1277"/>
        <end position="1318"/>
    </location>
</feature>
<evidence type="ECO:0000313" key="3">
    <source>
        <dbReference type="EMBL" id="RKF55256.1"/>
    </source>
</evidence>
<dbReference type="EMBL" id="MCBQ01020321">
    <property type="protein sequence ID" value="RKF55256.1"/>
    <property type="molecule type" value="Genomic_DNA"/>
</dbReference>
<dbReference type="GO" id="GO:0016020">
    <property type="term" value="C:membrane"/>
    <property type="evidence" value="ECO:0007669"/>
    <property type="project" value="TreeGrafter"/>
</dbReference>
<dbReference type="PANTHER" id="PTHR46689">
    <property type="entry name" value="MEMBRANE PROTEIN, PUTATIVE-RELATED"/>
    <property type="match status" value="1"/>
</dbReference>
<feature type="compositionally biased region" description="Low complexity" evidence="1">
    <location>
        <begin position="77"/>
        <end position="87"/>
    </location>
</feature>
<dbReference type="STRING" id="62708.A0A420HCS9"/>
<dbReference type="Pfam" id="PF19050">
    <property type="entry name" value="PhoD_2"/>
    <property type="match status" value="2"/>
</dbReference>
<feature type="compositionally biased region" description="Polar residues" evidence="1">
    <location>
        <begin position="32"/>
        <end position="65"/>
    </location>
</feature>
<evidence type="ECO:0000259" key="2">
    <source>
        <dbReference type="Pfam" id="PF19050"/>
    </source>
</evidence>
<dbReference type="Proteomes" id="UP000283383">
    <property type="component" value="Unassembled WGS sequence"/>
</dbReference>
<dbReference type="InterPro" id="IPR038607">
    <property type="entry name" value="PhoD-like_sf"/>
</dbReference>
<evidence type="ECO:0000313" key="4">
    <source>
        <dbReference type="Proteomes" id="UP000283383"/>
    </source>
</evidence>
<proteinExistence type="predicted"/>
<feature type="compositionally biased region" description="Polar residues" evidence="1">
    <location>
        <begin position="271"/>
        <end position="282"/>
    </location>
</feature>
<organism evidence="3 4">
    <name type="scientific">Golovinomyces cichoracearum</name>
    <dbReference type="NCBI Taxonomy" id="62708"/>
    <lineage>
        <taxon>Eukaryota</taxon>
        <taxon>Fungi</taxon>
        <taxon>Dikarya</taxon>
        <taxon>Ascomycota</taxon>
        <taxon>Pezizomycotina</taxon>
        <taxon>Leotiomycetes</taxon>
        <taxon>Erysiphales</taxon>
        <taxon>Erysiphaceae</taxon>
        <taxon>Golovinomyces</taxon>
    </lineage>
</organism>
<feature type="compositionally biased region" description="Polar residues" evidence="1">
    <location>
        <begin position="341"/>
        <end position="357"/>
    </location>
</feature>
<dbReference type="PANTHER" id="PTHR46689:SF1">
    <property type="entry name" value="PHOD-LIKE PHOSPHATASE DOMAIN-CONTAINING PROTEIN"/>
    <property type="match status" value="1"/>
</dbReference>
<feature type="domain" description="PhoD-like phosphatase" evidence="2">
    <location>
        <begin position="1093"/>
        <end position="1248"/>
    </location>
</feature>
<sequence>MNAPYWGVLPLRKVKRVSETHNEKDNNWLGDIQNSIPSDWQTKPSARNQQNEAPTASTLSPTSLEFQRGGLAPRPTSSPYSSSDYSSNLEDRRRQRQSRYQHKVSGEISAPFNSHLLAANFHESRDGVLPINPEILQPQPLKKINGLSGTKSLHPSKNPNEINHEVEPLQFLRRPSNSNGAEFLSRRSERLQRVNYPLRTGSFIDRQSMQDVEFSPDRSPLQRLEMTLGSMTKEEKRARVQGSEVSPERVEITRKIEKSKSNSEDWPIFKTQATPSRTNSNHVRGLNKKSVNIEPNSTGNSNFSTQTKIDQVNKLKARQNSAELPTNHIKNSIARSDESNIESQILTVEPLTGNQSARNEEPPRTARHKTKLEGEKRNGGFSTNGVASSETRTGPVDPSRHTRSQSITLVLKDKELPELPQGPSTHVNNSESSVAVENSSKPVRRGTLSRLSRLASEKFSLKLPKENSKSPKNDNSVRLEDVDLLKSPVSLPVENNLSPTKPTFENEDSRYFVRPSRINKHLPSQDCYVPSPRLDEWRNGAIAQLSGTYLDIITDHQNAESEAEKAWWESRNANLRRGSNLKRRAEAYDGEYDDNTVIHKLQKLIVSGRDLRFHAATAPTRFKPPLFLRCGPMLRYCGLRREVPRNRLAATLQEREIWRGTVMIVCQDSHSSYELAPTLRLFLQPVELLPPPPARVDGPELAPEYIDPIAGLSRIGRDGRTLYVRPVEEIDVEKDLSREESGVGLYEMNRTQFYDGTNHSLHSQKLRLDGEKIGKYKEVRGFRLHSEQGMTFWRFNLEIELREKQQRVAYRINRGPATGFWVPPSGQAMNIMYHGCNSFSRDINPDQYCGPDPMWRDVLNCHQTQPFHVMIGGGNQICNDNLMHASPQFKLWSDLPESRTKESYPFSSKFQQELEAYYLHHYCTWFSQGLFGLAVSQIPMLNMIADYDISDGFGSHNDTYMRSPVMSGLGAVAFKYYMLFQHQSSIDEGEDTESSWVLGVRPGPCINELSRSIFTRLGRTIAFLGLDCCTERTSDEILSSETYQRIFARLQKEVVKGDTRHLLVLVATPHTHMRSVCLEKKSPSRIIHPFKKLGRSGSISKSLLNNGERLREEPDEALVLRNTKGERKWFIQGLQELAEAKSVRISILGGGVNIGAVGLLYSNPKSAIPSDRDFRYMPIIISAGIVNAPIPDSLADFINKKSKVHHLDNETNEDMISIFVHDVDGKPRTNQRLLNCRHWCSIRTYDLSSSLSWKSPDEDIITPKPQRSRSLLRRFSGSYDSRKSPTTFSSSILSRGKSDVSRPPLSNPQFFNEGNGKEIAGSISVPRKASKILNKPSNHRRTLSLTRNDFNFIDIFRRSSRRLSHSDELNGYENKAEGDTPFDSKKIDSGCGLDNDDDGYFPVLTKPTRISQEKSIATEEFLGPAYQNDMTSPKENRNQLAISNKLNRTSIKKDRIYNDINREGSLDIKLNMEINPKDPAGVTMPYRLLVPALFCNESEVEDRETPNL</sequence>
<keyword evidence="4" id="KW-1185">Reference proteome</keyword>
<comment type="caution">
    <text evidence="3">The sequence shown here is derived from an EMBL/GenBank/DDBJ whole genome shotgun (WGS) entry which is preliminary data.</text>
</comment>
<feature type="domain" description="PhoD-like phosphatase" evidence="2">
    <location>
        <begin position="830"/>
        <end position="1074"/>
    </location>
</feature>
<feature type="compositionally biased region" description="Polar residues" evidence="1">
    <location>
        <begin position="1284"/>
        <end position="1293"/>
    </location>
</feature>
<reference evidence="3 4" key="1">
    <citation type="journal article" date="2018" name="BMC Genomics">
        <title>Comparative genome analyses reveal sequence features reflecting distinct modes of host-adaptation between dicot and monocot powdery mildew.</title>
        <authorList>
            <person name="Wu Y."/>
            <person name="Ma X."/>
            <person name="Pan Z."/>
            <person name="Kale S.D."/>
            <person name="Song Y."/>
            <person name="King H."/>
            <person name="Zhang Q."/>
            <person name="Presley C."/>
            <person name="Deng X."/>
            <person name="Wei C.I."/>
            <person name="Xiao S."/>
        </authorList>
    </citation>
    <scope>NUCLEOTIDE SEQUENCE [LARGE SCALE GENOMIC DNA]</scope>
    <source>
        <strain evidence="3">UMSG3</strain>
    </source>
</reference>
<dbReference type="InterPro" id="IPR043904">
    <property type="entry name" value="PhoD_2-like"/>
</dbReference>
<dbReference type="Gene3D" id="3.60.21.70">
    <property type="entry name" value="PhoD-like phosphatase"/>
    <property type="match status" value="1"/>
</dbReference>
<evidence type="ECO:0000256" key="1">
    <source>
        <dbReference type="SAM" id="MobiDB-lite"/>
    </source>
</evidence>
<feature type="compositionally biased region" description="Polar residues" evidence="1">
    <location>
        <begin position="289"/>
        <end position="310"/>
    </location>
</feature>
<gene>
    <name evidence="3" type="ORF">GcM3_203017</name>
</gene>
<accession>A0A420HCS9</accession>
<feature type="region of interest" description="Disordered" evidence="1">
    <location>
        <begin position="25"/>
        <end position="105"/>
    </location>
</feature>
<protein>
    <submittedName>
        <fullName evidence="3">Putative metallo-dependent phosphatase</fullName>
    </submittedName>
</protein>
<feature type="region of interest" description="Disordered" evidence="1">
    <location>
        <begin position="258"/>
        <end position="448"/>
    </location>
</feature>
<feature type="compositionally biased region" description="Polar residues" evidence="1">
    <location>
        <begin position="380"/>
        <end position="392"/>
    </location>
</feature>